<dbReference type="Proteomes" id="UP000179769">
    <property type="component" value="Unassembled WGS sequence"/>
</dbReference>
<dbReference type="OrthoDB" id="2613830at2"/>
<gene>
    <name evidence="3" type="ORF">BBK14_14985</name>
</gene>
<keyword evidence="4" id="KW-1185">Reference proteome</keyword>
<keyword evidence="1" id="KW-0479">Metal-binding</keyword>
<organism evidence="3 4">
    <name type="scientific">Parafrankia soli</name>
    <dbReference type="NCBI Taxonomy" id="2599596"/>
    <lineage>
        <taxon>Bacteria</taxon>
        <taxon>Bacillati</taxon>
        <taxon>Actinomycetota</taxon>
        <taxon>Actinomycetes</taxon>
        <taxon>Frankiales</taxon>
        <taxon>Frankiaceae</taxon>
        <taxon>Parafrankia</taxon>
    </lineage>
</organism>
<dbReference type="PANTHER" id="PTHR43048:SF3">
    <property type="entry name" value="METHYLMALONYL-COA EPIMERASE, MITOCHONDRIAL"/>
    <property type="match status" value="1"/>
</dbReference>
<dbReference type="AlphaFoldDB" id="A0A1S1QP91"/>
<name>A0A1S1QP91_9ACTN</name>
<evidence type="ECO:0000256" key="1">
    <source>
        <dbReference type="ARBA" id="ARBA00022723"/>
    </source>
</evidence>
<dbReference type="GO" id="GO:0046491">
    <property type="term" value="P:L-methylmalonyl-CoA metabolic process"/>
    <property type="evidence" value="ECO:0007669"/>
    <property type="project" value="TreeGrafter"/>
</dbReference>
<evidence type="ECO:0000313" key="4">
    <source>
        <dbReference type="Proteomes" id="UP000179769"/>
    </source>
</evidence>
<dbReference type="PROSITE" id="PS51819">
    <property type="entry name" value="VOC"/>
    <property type="match status" value="2"/>
</dbReference>
<comment type="caution">
    <text evidence="3">The sequence shown here is derived from an EMBL/GenBank/DDBJ whole genome shotgun (WGS) entry which is preliminary data.</text>
</comment>
<dbReference type="Gene3D" id="3.10.180.10">
    <property type="entry name" value="2,3-Dihydroxybiphenyl 1,2-Dioxygenase, domain 1"/>
    <property type="match status" value="2"/>
</dbReference>
<evidence type="ECO:0000313" key="3">
    <source>
        <dbReference type="EMBL" id="OHV35527.1"/>
    </source>
</evidence>
<dbReference type="EMBL" id="MAXA01000125">
    <property type="protein sequence ID" value="OHV35527.1"/>
    <property type="molecule type" value="Genomic_DNA"/>
</dbReference>
<proteinExistence type="predicted"/>
<dbReference type="PANTHER" id="PTHR43048">
    <property type="entry name" value="METHYLMALONYL-COA EPIMERASE"/>
    <property type="match status" value="1"/>
</dbReference>
<protein>
    <submittedName>
        <fullName evidence="3">Glyoxalase</fullName>
    </submittedName>
</protein>
<dbReference type="SUPFAM" id="SSF54593">
    <property type="entry name" value="Glyoxalase/Bleomycin resistance protein/Dihydroxybiphenyl dioxygenase"/>
    <property type="match status" value="1"/>
</dbReference>
<dbReference type="Pfam" id="PF13669">
    <property type="entry name" value="Glyoxalase_4"/>
    <property type="match status" value="1"/>
</dbReference>
<dbReference type="RefSeq" id="WP_071062104.1">
    <property type="nucleotide sequence ID" value="NZ_MAXA01000125.1"/>
</dbReference>
<dbReference type="InterPro" id="IPR051785">
    <property type="entry name" value="MMCE/EMCE_epimerase"/>
</dbReference>
<dbReference type="InterPro" id="IPR037523">
    <property type="entry name" value="VOC_core"/>
</dbReference>
<feature type="domain" description="VOC" evidence="2">
    <location>
        <begin position="14"/>
        <end position="145"/>
    </location>
</feature>
<dbReference type="InterPro" id="IPR029068">
    <property type="entry name" value="Glyas_Bleomycin-R_OHBP_Dase"/>
</dbReference>
<reference evidence="4" key="1">
    <citation type="submission" date="2016-07" db="EMBL/GenBank/DDBJ databases">
        <title>Frankia sp. NRRL B-16219 Genome sequencing.</title>
        <authorList>
            <person name="Ghodhbane-Gtari F."/>
            <person name="Swanson E."/>
            <person name="Gueddou A."/>
            <person name="Louati M."/>
            <person name="Nouioui I."/>
            <person name="Hezbri K."/>
            <person name="Abebe-Akele F."/>
            <person name="Simpson S."/>
            <person name="Morris K."/>
            <person name="Thomas K."/>
            <person name="Gtari M."/>
            <person name="Tisa L.S."/>
        </authorList>
    </citation>
    <scope>NUCLEOTIDE SEQUENCE [LARGE SCALE GENOMIC DNA]</scope>
    <source>
        <strain evidence="4">NRRL B-16219</strain>
    </source>
</reference>
<dbReference type="GO" id="GO:0004493">
    <property type="term" value="F:methylmalonyl-CoA epimerase activity"/>
    <property type="evidence" value="ECO:0007669"/>
    <property type="project" value="TreeGrafter"/>
</dbReference>
<evidence type="ECO:0000259" key="2">
    <source>
        <dbReference type="PROSITE" id="PS51819"/>
    </source>
</evidence>
<accession>A0A1S1QP91</accession>
<dbReference type="GO" id="GO:0046872">
    <property type="term" value="F:metal ion binding"/>
    <property type="evidence" value="ECO:0007669"/>
    <property type="project" value="UniProtKB-KW"/>
</dbReference>
<feature type="domain" description="VOC" evidence="2">
    <location>
        <begin position="166"/>
        <end position="314"/>
    </location>
</feature>
<sequence>MGDPPRAGLPTSHGIEHLNITVADLDEATAFFTDVFGCQTLYTMGPFEGRRGPFMRIIANADVRSVVHHVRVLRSPFLNIELFQVSTPRQRPLWPDLLDIGGWGLVAASADVDAATDYLRGRDLYELGAGKWMTPWGFHFEIVASPAPAPEPAWRPGPGALPGFRGFERMHITVADLDEASAFFESVLGFERGADLPPWPQGGPEGGLRAFANVDARARPTRARSLCSPHLAVELTECPAYPGQNRVWPAMFDIGGWHLAFYVDDIDAAFEWLTARDVHILGRKKPAYLFEAGDEAYTIHCLAPFGLYTELVTYPHGRHLEAEHAGPAWHPARPNG</sequence>